<dbReference type="AlphaFoldDB" id="A0A285X202"/>
<feature type="chain" id="PRO_5012605982" evidence="2">
    <location>
        <begin position="21"/>
        <end position="190"/>
    </location>
</feature>
<protein>
    <submittedName>
        <fullName evidence="4">Outer membrane protein beta-barrel domain-containing protein</fullName>
    </submittedName>
</protein>
<keyword evidence="5" id="KW-1185">Reference proteome</keyword>
<dbReference type="InterPro" id="IPR011250">
    <property type="entry name" value="OMP/PagP_B-barrel"/>
</dbReference>
<accession>A0A285X202</accession>
<gene>
    <name evidence="4" type="ORF">SAMN06296241_0890</name>
</gene>
<organism evidence="4 5">
    <name type="scientific">Salinimicrobium sediminis</name>
    <dbReference type="NCBI Taxonomy" id="1343891"/>
    <lineage>
        <taxon>Bacteria</taxon>
        <taxon>Pseudomonadati</taxon>
        <taxon>Bacteroidota</taxon>
        <taxon>Flavobacteriia</taxon>
        <taxon>Flavobacteriales</taxon>
        <taxon>Flavobacteriaceae</taxon>
        <taxon>Salinimicrobium</taxon>
    </lineage>
</organism>
<feature type="signal peptide" evidence="2">
    <location>
        <begin position="1"/>
        <end position="20"/>
    </location>
</feature>
<keyword evidence="1 2" id="KW-0732">Signal</keyword>
<dbReference type="Gene3D" id="2.40.160.20">
    <property type="match status" value="1"/>
</dbReference>
<evidence type="ECO:0000259" key="3">
    <source>
        <dbReference type="Pfam" id="PF13505"/>
    </source>
</evidence>
<dbReference type="SUPFAM" id="SSF56925">
    <property type="entry name" value="OMPA-like"/>
    <property type="match status" value="1"/>
</dbReference>
<dbReference type="OrthoDB" id="1100205at2"/>
<dbReference type="InterPro" id="IPR027385">
    <property type="entry name" value="Beta-barrel_OMP"/>
</dbReference>
<dbReference type="RefSeq" id="WP_097055103.1">
    <property type="nucleotide sequence ID" value="NZ_OCMF01000001.1"/>
</dbReference>
<dbReference type="EMBL" id="OCMF01000001">
    <property type="protein sequence ID" value="SOC79367.1"/>
    <property type="molecule type" value="Genomic_DNA"/>
</dbReference>
<evidence type="ECO:0000256" key="2">
    <source>
        <dbReference type="SAM" id="SignalP"/>
    </source>
</evidence>
<dbReference type="Proteomes" id="UP000219193">
    <property type="component" value="Unassembled WGS sequence"/>
</dbReference>
<name>A0A285X202_9FLAO</name>
<proteinExistence type="predicted"/>
<evidence type="ECO:0000256" key="1">
    <source>
        <dbReference type="ARBA" id="ARBA00022729"/>
    </source>
</evidence>
<evidence type="ECO:0000313" key="4">
    <source>
        <dbReference type="EMBL" id="SOC79367.1"/>
    </source>
</evidence>
<feature type="domain" description="Outer membrane protein beta-barrel" evidence="3">
    <location>
        <begin position="10"/>
        <end position="187"/>
    </location>
</feature>
<dbReference type="Pfam" id="PF13505">
    <property type="entry name" value="OMP_b-brl"/>
    <property type="match status" value="1"/>
</dbReference>
<evidence type="ECO:0000313" key="5">
    <source>
        <dbReference type="Proteomes" id="UP000219193"/>
    </source>
</evidence>
<sequence length="190" mass="21398">MKRHLLLGMLLILLSFQVNAQERWAVELRPQVNFPTQQEDAFDLKTGFGFEAMVSYKFMPHLGVYAGWGWNNFQVEEDLGIDGLEFEETGYSFGLQFIHPFTPSLSYLLGAGGIYKHFEAEDSSGDITADTGHELGWEVQAGVVYSFGSGFELRPQVIYRSLATELKLATFDSDFDLQYLSIGLGVAKRF</sequence>
<reference evidence="5" key="1">
    <citation type="submission" date="2017-09" db="EMBL/GenBank/DDBJ databases">
        <authorList>
            <person name="Varghese N."/>
            <person name="Submissions S."/>
        </authorList>
    </citation>
    <scope>NUCLEOTIDE SEQUENCE [LARGE SCALE GENOMIC DNA]</scope>
    <source>
        <strain evidence="5">CGMCC 1.12641</strain>
    </source>
</reference>